<feature type="domain" description="Helicase C-terminal" evidence="7">
    <location>
        <begin position="323"/>
        <end position="494"/>
    </location>
</feature>
<comment type="caution">
    <text evidence="8">The sequence shown here is derived from an EMBL/GenBank/DDBJ whole genome shotgun (WGS) entry which is preliminary data.</text>
</comment>
<gene>
    <name evidence="8" type="ORF">CEUSTIGMA_g1271.t1</name>
</gene>
<dbReference type="SMART" id="SM00847">
    <property type="entry name" value="HA2"/>
    <property type="match status" value="1"/>
</dbReference>
<name>A0A250WTG7_9CHLO</name>
<dbReference type="GO" id="GO:0005524">
    <property type="term" value="F:ATP binding"/>
    <property type="evidence" value="ECO:0007669"/>
    <property type="project" value="UniProtKB-KW"/>
</dbReference>
<dbReference type="Pfam" id="PF00270">
    <property type="entry name" value="DEAD"/>
    <property type="match status" value="1"/>
</dbReference>
<evidence type="ECO:0000313" key="9">
    <source>
        <dbReference type="Proteomes" id="UP000232323"/>
    </source>
</evidence>
<dbReference type="OrthoDB" id="42344at2759"/>
<keyword evidence="1" id="KW-0547">Nucleotide-binding</keyword>
<evidence type="ECO:0008006" key="10">
    <source>
        <dbReference type="Google" id="ProtNLM"/>
    </source>
</evidence>
<accession>A0A250WTG7</accession>
<keyword evidence="3" id="KW-0347">Helicase</keyword>
<reference evidence="8 9" key="1">
    <citation type="submission" date="2017-08" db="EMBL/GenBank/DDBJ databases">
        <title>Acidophilic green algal genome provides insights into adaptation to an acidic environment.</title>
        <authorList>
            <person name="Hirooka S."/>
            <person name="Hirose Y."/>
            <person name="Kanesaki Y."/>
            <person name="Higuchi S."/>
            <person name="Fujiwara T."/>
            <person name="Onuma R."/>
            <person name="Era A."/>
            <person name="Ohbayashi R."/>
            <person name="Uzuka A."/>
            <person name="Nozaki H."/>
            <person name="Yoshikawa H."/>
            <person name="Miyagishima S.Y."/>
        </authorList>
    </citation>
    <scope>NUCLEOTIDE SEQUENCE [LARGE SCALE GENOMIC DNA]</scope>
    <source>
        <strain evidence="8 9">NIES-2499</strain>
    </source>
</reference>
<proteinExistence type="predicted"/>
<dbReference type="CDD" id="cd18791">
    <property type="entry name" value="SF2_C_RHA"/>
    <property type="match status" value="1"/>
</dbReference>
<dbReference type="Pfam" id="PF00271">
    <property type="entry name" value="Helicase_C"/>
    <property type="match status" value="1"/>
</dbReference>
<dbReference type="GO" id="GO:0016787">
    <property type="term" value="F:hydrolase activity"/>
    <property type="evidence" value="ECO:0007669"/>
    <property type="project" value="UniProtKB-KW"/>
</dbReference>
<sequence length="1116" mass="121137">MHCNYPQHFKYPVTLPQSILPLTRISSKHHGISCKTSRFTAAANLRRLHFKTPCSPERLAVLPLNQVAAATQQGSANQFLVPASVLEISGDLPIRQCIGDVLHGLDSSSCLVLQAPPGAGKTTVVPLAMHLHNPGYLAPGMKIMVLEPRRVAAKAAARRMAAMLGEEVGQTVGYRVRLESRVGPRTKIEVVTDGILIRMLQQDPGLSAVGAVLFDEFHERNIDSDLALTLCLDSQQLARPDLRLLVMSATLGGGLAERLAALMDSPGGKVKAVNSHDNEEGSKDNAERVASVPIVYSEGRSYPVDVKYLGRPEAGRGALEKAVANTVLMTVQKQQDGDVLVFLPGVGEIRGVDRILSSKLRGSFQVLQLHGNLAPELQDRAIRGGGNTGGHRQRRVILSTPIAESSVTIDGVRVVIDSGLRRSPAYDTKTGVNRLRLTKISAASADQRAGRAGRTGPGTCYRLWEASERLLETTPPEIEEADLAPVCLELALWGNADGMGLPWLDAPSTSRVQTALELLQELGAIDSKKNATEQGRSMARFGVDPRYAHMALKGADIGASELAAVLAALLSERDLLRGTGSAARSADVMLRLQYLQSLIAGQRSLSSNQQVWKSVGESSGSRADQAAATRVLQTAEGIAAQLCRIVEKKKLLEEAKKQGSPADWAVAESASDSESGLSEVAGFSSWDEDGEGMSGVDSLEDEVGAKPSTTARSNQDHRGGGHVGVLAHQHSRDFNEAWTSQMLKECLVGALVAFAYPDRIARRKEISSSGRATFLMADDREASLLISGDPLSTVAEYLAVAELGGSNHAVDRKDVIYLAAPLTNQAITRYLDSLVRECRKAFWASESKTVMGQLQRRLGALVLEKKRISLTDEEALPALVKGFREMGGLEAMGLSNDLRAWRDRVCWLRTSQVKNKTPGEKLLPDLSDAALLKTAHIWLKPYCSGVRSKSDLLKLDWRTILYELVGGWGQARDLEALAPSHIRMPTGTEVLVDYSSREQPVVSVRIQEAFGMLESPKIADGKIPVVMELLSPAGRPLQTTMDLKGFWQNNYNLVLRDMKGRYPRHYWPDDPSCAEPTRLTKKAMDRKSAEESATACSAKQTDAHINQTKKAKSKRK</sequence>
<evidence type="ECO:0000256" key="5">
    <source>
        <dbReference type="SAM" id="MobiDB-lite"/>
    </source>
</evidence>
<evidence type="ECO:0000259" key="6">
    <source>
        <dbReference type="PROSITE" id="PS51192"/>
    </source>
</evidence>
<feature type="compositionally biased region" description="Basic residues" evidence="5">
    <location>
        <begin position="1107"/>
        <end position="1116"/>
    </location>
</feature>
<dbReference type="GO" id="GO:0004386">
    <property type="term" value="F:helicase activity"/>
    <property type="evidence" value="ECO:0007669"/>
    <property type="project" value="UniProtKB-KW"/>
</dbReference>
<keyword evidence="9" id="KW-1185">Reference proteome</keyword>
<dbReference type="Pfam" id="PF08482">
    <property type="entry name" value="HrpB_C"/>
    <property type="match status" value="1"/>
</dbReference>
<dbReference type="EMBL" id="BEGY01000005">
    <property type="protein sequence ID" value="GAX73820.1"/>
    <property type="molecule type" value="Genomic_DNA"/>
</dbReference>
<evidence type="ECO:0000256" key="3">
    <source>
        <dbReference type="ARBA" id="ARBA00022806"/>
    </source>
</evidence>
<dbReference type="Gene3D" id="1.20.120.1080">
    <property type="match status" value="1"/>
</dbReference>
<dbReference type="SMART" id="SM00487">
    <property type="entry name" value="DEXDc"/>
    <property type="match status" value="1"/>
</dbReference>
<evidence type="ECO:0000256" key="1">
    <source>
        <dbReference type="ARBA" id="ARBA00022741"/>
    </source>
</evidence>
<organism evidence="8 9">
    <name type="scientific">Chlamydomonas eustigma</name>
    <dbReference type="NCBI Taxonomy" id="1157962"/>
    <lineage>
        <taxon>Eukaryota</taxon>
        <taxon>Viridiplantae</taxon>
        <taxon>Chlorophyta</taxon>
        <taxon>core chlorophytes</taxon>
        <taxon>Chlorophyceae</taxon>
        <taxon>CS clade</taxon>
        <taxon>Chlamydomonadales</taxon>
        <taxon>Chlamydomonadaceae</taxon>
        <taxon>Chlamydomonas</taxon>
    </lineage>
</organism>
<protein>
    <recommendedName>
        <fullName evidence="10">ATP-dependent helicase HrpB</fullName>
    </recommendedName>
</protein>
<feature type="domain" description="Helicase ATP-binding" evidence="6">
    <location>
        <begin position="102"/>
        <end position="269"/>
    </location>
</feature>
<dbReference type="InterPro" id="IPR001650">
    <property type="entry name" value="Helicase_C-like"/>
</dbReference>
<dbReference type="InterPro" id="IPR007502">
    <property type="entry name" value="Helicase-assoc_dom"/>
</dbReference>
<dbReference type="PROSITE" id="PS51192">
    <property type="entry name" value="HELICASE_ATP_BIND_1"/>
    <property type="match status" value="1"/>
</dbReference>
<dbReference type="PROSITE" id="PS51194">
    <property type="entry name" value="HELICASE_CTER"/>
    <property type="match status" value="1"/>
</dbReference>
<dbReference type="Gene3D" id="3.40.50.300">
    <property type="entry name" value="P-loop containing nucleotide triphosphate hydrolases"/>
    <property type="match status" value="2"/>
</dbReference>
<dbReference type="AlphaFoldDB" id="A0A250WTG7"/>
<feature type="region of interest" description="Disordered" evidence="5">
    <location>
        <begin position="1080"/>
        <end position="1116"/>
    </location>
</feature>
<dbReference type="InterPro" id="IPR013689">
    <property type="entry name" value="RNA_helicase_ATP-dep_HrpB_C"/>
</dbReference>
<dbReference type="SMART" id="SM00490">
    <property type="entry name" value="HELICc"/>
    <property type="match status" value="1"/>
</dbReference>
<dbReference type="InterPro" id="IPR048333">
    <property type="entry name" value="HA2_WH"/>
</dbReference>
<keyword evidence="4" id="KW-0067">ATP-binding</keyword>
<evidence type="ECO:0000313" key="8">
    <source>
        <dbReference type="EMBL" id="GAX73820.1"/>
    </source>
</evidence>
<dbReference type="InterPro" id="IPR014001">
    <property type="entry name" value="Helicase_ATP-bd"/>
</dbReference>
<dbReference type="Proteomes" id="UP000232323">
    <property type="component" value="Unassembled WGS sequence"/>
</dbReference>
<feature type="region of interest" description="Disordered" evidence="5">
    <location>
        <begin position="662"/>
        <end position="722"/>
    </location>
</feature>
<dbReference type="PANTHER" id="PTHR43519:SF1">
    <property type="entry name" value="ATP-DEPENDENT RNA HELICASE HRPB"/>
    <property type="match status" value="1"/>
</dbReference>
<dbReference type="InterPro" id="IPR027417">
    <property type="entry name" value="P-loop_NTPase"/>
</dbReference>
<dbReference type="Pfam" id="PF04408">
    <property type="entry name" value="WHD_HA2"/>
    <property type="match status" value="1"/>
</dbReference>
<dbReference type="SUPFAM" id="SSF52540">
    <property type="entry name" value="P-loop containing nucleoside triphosphate hydrolases"/>
    <property type="match status" value="2"/>
</dbReference>
<feature type="compositionally biased region" description="Polar residues" evidence="5">
    <location>
        <begin position="1094"/>
        <end position="1106"/>
    </location>
</feature>
<dbReference type="PANTHER" id="PTHR43519">
    <property type="entry name" value="ATP-DEPENDENT RNA HELICASE HRPB"/>
    <property type="match status" value="1"/>
</dbReference>
<evidence type="ECO:0000256" key="2">
    <source>
        <dbReference type="ARBA" id="ARBA00022801"/>
    </source>
</evidence>
<dbReference type="FunFam" id="3.40.50.300:FF:002125">
    <property type="entry name" value="ATP-dependent helicase HrpB"/>
    <property type="match status" value="1"/>
</dbReference>
<dbReference type="InterPro" id="IPR049614">
    <property type="entry name" value="HrpB_DEXH"/>
</dbReference>
<dbReference type="CDD" id="cd17990">
    <property type="entry name" value="DEXHc_HrpB"/>
    <property type="match status" value="1"/>
</dbReference>
<dbReference type="GO" id="GO:0003676">
    <property type="term" value="F:nucleic acid binding"/>
    <property type="evidence" value="ECO:0007669"/>
    <property type="project" value="InterPro"/>
</dbReference>
<dbReference type="InterPro" id="IPR011545">
    <property type="entry name" value="DEAD/DEAH_box_helicase_dom"/>
</dbReference>
<keyword evidence="2" id="KW-0378">Hydrolase</keyword>
<dbReference type="STRING" id="1157962.A0A250WTG7"/>
<evidence type="ECO:0000259" key="7">
    <source>
        <dbReference type="PROSITE" id="PS51194"/>
    </source>
</evidence>
<evidence type="ECO:0000256" key="4">
    <source>
        <dbReference type="ARBA" id="ARBA00022840"/>
    </source>
</evidence>